<dbReference type="Proteomes" id="UP000656881">
    <property type="component" value="Unassembled WGS sequence"/>
</dbReference>
<dbReference type="EMBL" id="BMNG01000015">
    <property type="protein sequence ID" value="GGO53679.1"/>
    <property type="molecule type" value="Genomic_DNA"/>
</dbReference>
<protein>
    <submittedName>
        <fullName evidence="1">Uncharacterized protein</fullName>
    </submittedName>
</protein>
<sequence>MAVMGGGRGMAVNRLIMRARSPQTGCETGLERTPSLTVHGPGAVAYHPGWTPTAHGGLTSAVDIEARLKADIAEWSLSVGVPRPKTFPQTRELPPADTDRDQLTLNASFRASAALADVLRDTTIEALFLVSPGLLQPTGKSRTGTAHGCS</sequence>
<accession>A0ABQ2MP37</accession>
<organism evidence="1 2">
    <name type="scientific">Streptomyces lasiicapitis</name>
    <dbReference type="NCBI Taxonomy" id="1923961"/>
    <lineage>
        <taxon>Bacteria</taxon>
        <taxon>Bacillati</taxon>
        <taxon>Actinomycetota</taxon>
        <taxon>Actinomycetes</taxon>
        <taxon>Kitasatosporales</taxon>
        <taxon>Streptomycetaceae</taxon>
        <taxon>Streptomyces</taxon>
    </lineage>
</organism>
<name>A0ABQ2MP37_9ACTN</name>
<evidence type="ECO:0000313" key="2">
    <source>
        <dbReference type="Proteomes" id="UP000656881"/>
    </source>
</evidence>
<reference evidence="2" key="1">
    <citation type="journal article" date="2019" name="Int. J. Syst. Evol. Microbiol.">
        <title>The Global Catalogue of Microorganisms (GCM) 10K type strain sequencing project: providing services to taxonomists for standard genome sequencing and annotation.</title>
        <authorList>
            <consortium name="The Broad Institute Genomics Platform"/>
            <consortium name="The Broad Institute Genome Sequencing Center for Infectious Disease"/>
            <person name="Wu L."/>
            <person name="Ma J."/>
        </authorList>
    </citation>
    <scope>NUCLEOTIDE SEQUENCE [LARGE SCALE GENOMIC DNA]</scope>
    <source>
        <strain evidence="2">CGMCC 4.7349</strain>
    </source>
</reference>
<comment type="caution">
    <text evidence="1">The sequence shown here is derived from an EMBL/GenBank/DDBJ whole genome shotgun (WGS) entry which is preliminary data.</text>
</comment>
<gene>
    <name evidence="1" type="ORF">GCM10012286_61640</name>
</gene>
<proteinExistence type="predicted"/>
<keyword evidence="2" id="KW-1185">Reference proteome</keyword>
<evidence type="ECO:0000313" key="1">
    <source>
        <dbReference type="EMBL" id="GGO53679.1"/>
    </source>
</evidence>